<comment type="caution">
    <text evidence="4">The sequence shown here is derived from an EMBL/GenBank/DDBJ whole genome shotgun (WGS) entry which is preliminary data.</text>
</comment>
<dbReference type="InterPro" id="IPR019196">
    <property type="entry name" value="ABC_transp_unknown"/>
</dbReference>
<evidence type="ECO:0000313" key="4">
    <source>
        <dbReference type="EMBL" id="RFU16419.1"/>
    </source>
</evidence>
<dbReference type="Proteomes" id="UP000264702">
    <property type="component" value="Unassembled WGS sequence"/>
</dbReference>
<protein>
    <submittedName>
        <fullName evidence="4">Uncharacterized protein</fullName>
    </submittedName>
</protein>
<keyword evidence="5" id="KW-1185">Reference proteome</keyword>
<feature type="transmembrane region" description="Helical" evidence="1">
    <location>
        <begin position="13"/>
        <end position="35"/>
    </location>
</feature>
<proteinExistence type="predicted"/>
<dbReference type="Pfam" id="PF09822">
    <property type="entry name" value="ABC_transp_aux"/>
    <property type="match status" value="1"/>
</dbReference>
<evidence type="ECO:0000256" key="1">
    <source>
        <dbReference type="SAM" id="Phobius"/>
    </source>
</evidence>
<dbReference type="SUPFAM" id="SSF52317">
    <property type="entry name" value="Class I glutamine amidotransferase-like"/>
    <property type="match status" value="1"/>
</dbReference>
<dbReference type="EMBL" id="QVQT01000004">
    <property type="protein sequence ID" value="RFU16419.1"/>
    <property type="molecule type" value="Genomic_DNA"/>
</dbReference>
<feature type="transmembrane region" description="Helical" evidence="1">
    <location>
        <begin position="432"/>
        <end position="455"/>
    </location>
</feature>
<evidence type="ECO:0000259" key="2">
    <source>
        <dbReference type="Pfam" id="PF09822"/>
    </source>
</evidence>
<evidence type="ECO:0000313" key="5">
    <source>
        <dbReference type="Proteomes" id="UP000264702"/>
    </source>
</evidence>
<organism evidence="4 5">
    <name type="scientific">Paracidobacterium acidisoli</name>
    <dbReference type="NCBI Taxonomy" id="2303751"/>
    <lineage>
        <taxon>Bacteria</taxon>
        <taxon>Pseudomonadati</taxon>
        <taxon>Acidobacteriota</taxon>
        <taxon>Terriglobia</taxon>
        <taxon>Terriglobales</taxon>
        <taxon>Acidobacteriaceae</taxon>
        <taxon>Paracidobacterium</taxon>
    </lineage>
</organism>
<dbReference type="AlphaFoldDB" id="A0A372INT5"/>
<dbReference type="Pfam" id="PF23357">
    <property type="entry name" value="DUF7088"/>
    <property type="match status" value="1"/>
</dbReference>
<keyword evidence="1" id="KW-1133">Transmembrane helix</keyword>
<evidence type="ECO:0000259" key="3">
    <source>
        <dbReference type="Pfam" id="PF23357"/>
    </source>
</evidence>
<accession>A0A372INT5</accession>
<gene>
    <name evidence="4" type="ORF">D0Y96_13625</name>
</gene>
<keyword evidence="1" id="KW-0472">Membrane</keyword>
<keyword evidence="1" id="KW-0812">Transmembrane</keyword>
<sequence>MAGQWLKARQTKYATYAAAYILIVLAVAVVVNVLANRYNKSYDTTSNKRYSLSDQTKKIVKGLKQDATILYFNQSTRFQEGRDLLAEYSDLSPRVHVQYVDPDKEPQLARADNIRDLGTAVVQIGKKKEAAQSMTEEGITGAFIRDLKSGTRTVCFLTGSGEHPIDGSDRDGLSRLKALLTGESYETQSVDLLTKAQVPGDCTVLVIAGPTHDYQQPEVNAIQTYVEAGGRAMFLLDPPIGSGASAIAANDALTALLQGWGVIVDKDLILDLNPIGQIAGLGPQVPLVTSYSSQPIVSGMRGTATGFPLSRSLDIKDTAKTSIQKLFSSSDSSLATADLAASSVNVNDPKNKKGPFTLAAAGTWDTGKPNEQGRFVVVGSSSWAANRFIDFNGNSDLALNAVNWLSSDEDLISIRPKPQDDRRITMTRAQLGIVRATSQFVLPLIVILIGILVWWRRR</sequence>
<dbReference type="RefSeq" id="WP_117300765.1">
    <property type="nucleotide sequence ID" value="NZ_QVQT02000004.1"/>
</dbReference>
<reference evidence="4 5" key="1">
    <citation type="submission" date="2018-08" db="EMBL/GenBank/DDBJ databases">
        <title>Acidipila sp. 4G-K13, an acidobacterium isolated from forest soil.</title>
        <authorList>
            <person name="Gao Z.-H."/>
            <person name="Qiu L.-H."/>
        </authorList>
    </citation>
    <scope>NUCLEOTIDE SEQUENCE [LARGE SCALE GENOMIC DNA]</scope>
    <source>
        <strain evidence="4 5">4G-K13</strain>
    </source>
</reference>
<dbReference type="OrthoDB" id="9766228at2"/>
<name>A0A372INT5_9BACT</name>
<feature type="domain" description="ABC-type uncharacterised transport system" evidence="2">
    <location>
        <begin position="152"/>
        <end position="400"/>
    </location>
</feature>
<feature type="domain" description="DUF7088" evidence="3">
    <location>
        <begin position="47"/>
        <end position="142"/>
    </location>
</feature>
<dbReference type="InterPro" id="IPR055396">
    <property type="entry name" value="DUF7088"/>
</dbReference>
<dbReference type="InterPro" id="IPR029062">
    <property type="entry name" value="Class_I_gatase-like"/>
</dbReference>